<accession>A0A8J3KVM8</accession>
<sequence>MLENRAVAPTRLPLAPRHRHACASEQSRTGGAFRVDVDHRLLDAWLLALCTARPDSATPTVLERITLWLHATRGSGPAARRLRPGLRAATGPGRAMPHAHGLGLGRRMACRQRRIGPL</sequence>
<dbReference type="EMBL" id="BONI01000004">
    <property type="protein sequence ID" value="GIG04011.1"/>
    <property type="molecule type" value="Genomic_DNA"/>
</dbReference>
<reference evidence="1 2" key="1">
    <citation type="submission" date="2021-01" db="EMBL/GenBank/DDBJ databases">
        <title>Whole genome shotgun sequence of Catellatospora coxensis NBRC 107359.</title>
        <authorList>
            <person name="Komaki H."/>
            <person name="Tamura T."/>
        </authorList>
    </citation>
    <scope>NUCLEOTIDE SEQUENCE [LARGE SCALE GENOMIC DNA]</scope>
    <source>
        <strain evidence="1 2">NBRC 107359</strain>
    </source>
</reference>
<organism evidence="1 2">
    <name type="scientific">Catellatospora coxensis</name>
    <dbReference type="NCBI Taxonomy" id="310354"/>
    <lineage>
        <taxon>Bacteria</taxon>
        <taxon>Bacillati</taxon>
        <taxon>Actinomycetota</taxon>
        <taxon>Actinomycetes</taxon>
        <taxon>Micromonosporales</taxon>
        <taxon>Micromonosporaceae</taxon>
        <taxon>Catellatospora</taxon>
    </lineage>
</organism>
<protein>
    <submittedName>
        <fullName evidence="1">Uncharacterized protein</fullName>
    </submittedName>
</protein>
<dbReference type="AlphaFoldDB" id="A0A8J3KVM8"/>
<comment type="caution">
    <text evidence="1">The sequence shown here is derived from an EMBL/GenBank/DDBJ whole genome shotgun (WGS) entry which is preliminary data.</text>
</comment>
<evidence type="ECO:0000313" key="2">
    <source>
        <dbReference type="Proteomes" id="UP000630887"/>
    </source>
</evidence>
<evidence type="ECO:0000313" key="1">
    <source>
        <dbReference type="EMBL" id="GIG04011.1"/>
    </source>
</evidence>
<proteinExistence type="predicted"/>
<keyword evidence="2" id="KW-1185">Reference proteome</keyword>
<gene>
    <name evidence="1" type="ORF">Cco03nite_07110</name>
</gene>
<name>A0A8J3KVM8_9ACTN</name>
<dbReference type="Proteomes" id="UP000630887">
    <property type="component" value="Unassembled WGS sequence"/>
</dbReference>